<evidence type="ECO:0000313" key="11">
    <source>
        <dbReference type="EMBL" id="QHT81529.1"/>
    </source>
</evidence>
<comment type="pathway">
    <text evidence="8">Amino-acid biosynthesis.</text>
</comment>
<dbReference type="PANTHER" id="PTHR11772:SF2">
    <property type="entry name" value="ASPARAGINE SYNTHETASE [GLUTAMINE-HYDROLYZING]"/>
    <property type="match status" value="1"/>
</dbReference>
<keyword evidence="3" id="KW-0028">Amino-acid biosynthesis</keyword>
<evidence type="ECO:0000256" key="9">
    <source>
        <dbReference type="ARBA" id="ARBA00048741"/>
    </source>
</evidence>
<accession>A0A6C0HM10</accession>
<protein>
    <recommendedName>
        <fullName evidence="1">asparagine synthase (glutamine-hydrolyzing)</fullName>
        <ecNumber evidence="1">6.3.5.4</ecNumber>
    </recommendedName>
</protein>
<feature type="domain" description="Glutamine amidotransferase type-2" evidence="10">
    <location>
        <begin position="2"/>
        <end position="216"/>
    </location>
</feature>
<dbReference type="Pfam" id="PF00733">
    <property type="entry name" value="Asn_synthase"/>
    <property type="match status" value="2"/>
</dbReference>
<evidence type="ECO:0000256" key="1">
    <source>
        <dbReference type="ARBA" id="ARBA00012737"/>
    </source>
</evidence>
<evidence type="ECO:0000256" key="8">
    <source>
        <dbReference type="ARBA" id="ARBA00029440"/>
    </source>
</evidence>
<dbReference type="PROSITE" id="PS51278">
    <property type="entry name" value="GATASE_TYPE_2"/>
    <property type="match status" value="1"/>
</dbReference>
<dbReference type="InterPro" id="IPR029055">
    <property type="entry name" value="Ntn_hydrolases_N"/>
</dbReference>
<keyword evidence="2" id="KW-0436">Ligase</keyword>
<dbReference type="PANTHER" id="PTHR11772">
    <property type="entry name" value="ASPARAGINE SYNTHETASE"/>
    <property type="match status" value="1"/>
</dbReference>
<dbReference type="InterPro" id="IPR033738">
    <property type="entry name" value="AsnB_N"/>
</dbReference>
<evidence type="ECO:0000256" key="6">
    <source>
        <dbReference type="ARBA" id="ARBA00022888"/>
    </source>
</evidence>
<organism evidence="11">
    <name type="scientific">viral metagenome</name>
    <dbReference type="NCBI Taxonomy" id="1070528"/>
    <lineage>
        <taxon>unclassified sequences</taxon>
        <taxon>metagenomes</taxon>
        <taxon>organismal metagenomes</taxon>
    </lineage>
</organism>
<dbReference type="Gene3D" id="3.60.20.10">
    <property type="entry name" value="Glutamine Phosphoribosylpyrophosphate, subunit 1, domain 1"/>
    <property type="match status" value="1"/>
</dbReference>
<dbReference type="SUPFAM" id="SSF52402">
    <property type="entry name" value="Adenine nucleotide alpha hydrolases-like"/>
    <property type="match status" value="1"/>
</dbReference>
<dbReference type="EC" id="6.3.5.4" evidence="1"/>
<dbReference type="CDD" id="cd01991">
    <property type="entry name" value="Asn_synthase_B_C"/>
    <property type="match status" value="1"/>
</dbReference>
<dbReference type="SUPFAM" id="SSF56235">
    <property type="entry name" value="N-terminal nucleophile aminohydrolases (Ntn hydrolases)"/>
    <property type="match status" value="1"/>
</dbReference>
<evidence type="ECO:0000256" key="3">
    <source>
        <dbReference type="ARBA" id="ARBA00022605"/>
    </source>
</evidence>
<dbReference type="AlphaFoldDB" id="A0A6C0HM10"/>
<keyword evidence="7" id="KW-0315">Glutamine amidotransferase</keyword>
<dbReference type="NCBIfam" id="TIGR01536">
    <property type="entry name" value="asn_synth_AEB"/>
    <property type="match status" value="1"/>
</dbReference>
<dbReference type="InterPro" id="IPR017932">
    <property type="entry name" value="GATase_2_dom"/>
</dbReference>
<proteinExistence type="predicted"/>
<reference evidence="11" key="1">
    <citation type="journal article" date="2020" name="Nature">
        <title>Giant virus diversity and host interactions through global metagenomics.</title>
        <authorList>
            <person name="Schulz F."/>
            <person name="Roux S."/>
            <person name="Paez-Espino D."/>
            <person name="Jungbluth S."/>
            <person name="Walsh D.A."/>
            <person name="Denef V.J."/>
            <person name="McMahon K.D."/>
            <person name="Konstantinidis K.T."/>
            <person name="Eloe-Fadrosh E.A."/>
            <person name="Kyrpides N.C."/>
            <person name="Woyke T."/>
        </authorList>
    </citation>
    <scope>NUCLEOTIDE SEQUENCE</scope>
    <source>
        <strain evidence="11">GVMAG-M-3300023184-13</strain>
    </source>
</reference>
<evidence type="ECO:0000256" key="5">
    <source>
        <dbReference type="ARBA" id="ARBA00022840"/>
    </source>
</evidence>
<comment type="catalytic activity">
    <reaction evidence="9">
        <text>L-aspartate + L-glutamine + ATP + H2O = L-asparagine + L-glutamate + AMP + diphosphate + H(+)</text>
        <dbReference type="Rhea" id="RHEA:12228"/>
        <dbReference type="ChEBI" id="CHEBI:15377"/>
        <dbReference type="ChEBI" id="CHEBI:15378"/>
        <dbReference type="ChEBI" id="CHEBI:29985"/>
        <dbReference type="ChEBI" id="CHEBI:29991"/>
        <dbReference type="ChEBI" id="CHEBI:30616"/>
        <dbReference type="ChEBI" id="CHEBI:33019"/>
        <dbReference type="ChEBI" id="CHEBI:58048"/>
        <dbReference type="ChEBI" id="CHEBI:58359"/>
        <dbReference type="ChEBI" id="CHEBI:456215"/>
        <dbReference type="EC" id="6.3.5.4"/>
    </reaction>
</comment>
<evidence type="ECO:0000256" key="2">
    <source>
        <dbReference type="ARBA" id="ARBA00022598"/>
    </source>
</evidence>
<dbReference type="GO" id="GO:0004066">
    <property type="term" value="F:asparagine synthase (glutamine-hydrolyzing) activity"/>
    <property type="evidence" value="ECO:0007669"/>
    <property type="project" value="UniProtKB-EC"/>
</dbReference>
<dbReference type="GO" id="GO:0005524">
    <property type="term" value="F:ATP binding"/>
    <property type="evidence" value="ECO:0007669"/>
    <property type="project" value="UniProtKB-KW"/>
</dbReference>
<keyword evidence="4" id="KW-0547">Nucleotide-binding</keyword>
<dbReference type="Pfam" id="PF13537">
    <property type="entry name" value="GATase_7"/>
    <property type="match status" value="1"/>
</dbReference>
<dbReference type="EMBL" id="MN739984">
    <property type="protein sequence ID" value="QHT81529.1"/>
    <property type="molecule type" value="Genomic_DNA"/>
</dbReference>
<evidence type="ECO:0000256" key="7">
    <source>
        <dbReference type="ARBA" id="ARBA00022962"/>
    </source>
</evidence>
<name>A0A6C0HM10_9ZZZZ</name>
<dbReference type="PIRSF" id="PIRSF001589">
    <property type="entry name" value="Asn_synthetase_glu-h"/>
    <property type="match status" value="1"/>
</dbReference>
<keyword evidence="5" id="KW-0067">ATP-binding</keyword>
<dbReference type="InterPro" id="IPR050795">
    <property type="entry name" value="Asn_Synthetase"/>
</dbReference>
<dbReference type="InterPro" id="IPR001962">
    <property type="entry name" value="Asn_synthase"/>
</dbReference>
<dbReference type="GO" id="GO:0005829">
    <property type="term" value="C:cytosol"/>
    <property type="evidence" value="ECO:0007669"/>
    <property type="project" value="TreeGrafter"/>
</dbReference>
<dbReference type="Gene3D" id="3.40.50.620">
    <property type="entry name" value="HUPs"/>
    <property type="match status" value="1"/>
</dbReference>
<dbReference type="InterPro" id="IPR014729">
    <property type="entry name" value="Rossmann-like_a/b/a_fold"/>
</dbReference>
<evidence type="ECO:0000259" key="10">
    <source>
        <dbReference type="PROSITE" id="PS51278"/>
    </source>
</evidence>
<dbReference type="InterPro" id="IPR006426">
    <property type="entry name" value="Asn_synth_AEB"/>
</dbReference>
<dbReference type="GO" id="GO:0006529">
    <property type="term" value="P:asparagine biosynthetic process"/>
    <property type="evidence" value="ECO:0007669"/>
    <property type="project" value="UniProtKB-KW"/>
</dbReference>
<keyword evidence="6" id="KW-0061">Asparagine biosynthesis</keyword>
<sequence>MCGIFALISNKSISNNTKIKKYALSMSAKLRHRGPDGTGYIQTNHGCFAHERLSIIDPNGGNQPLYYYSKDKNLILCVNGEIFNYKKLREQYNTYPYATGSDCESILALYEYNTTTTTTNTNTNTTNTTSTTIPGILIHTEIVALLGQLDGQFSFILHDTLTNMVFVARDPYGITQLYYGLDKYGNIHIASELKALVKCISIEVMPSGAYLYFNATHPIINPINYFAQTKGGSWLDSPGDLLACARAPIYNSSHPHPNNIQYSYAPQPILNADEETLLLEQIRNTLESAVAKRLMTDVPFGVCLSGGLDSSLIAAITMRYMRAHPEQYGANPQLHTFSIGIKDESTDLIYAREVAKHIGSIHHEIYFTPEEALNALDDVIYHTESADITTTRASICNYLLARKIQSFGIKMVLSGEGADEILGGYLYFHQAPNDKEHQLECKMRVMDLGYFDCLRTDKSLLANSVEGRYPFLDVNFVKLCININKDVKCQKGIEKYILRKAFDLKDNSGRQIYLPESVLYRQKCQFSNCGSNHCETLKQYAESEVTDKFLIAYENRTILYPVNTPPTMEAFYYRQIFESMFPGHGNVYKYWIPNTSWANVSADPSGLCQTSYRANEQYLNV</sequence>
<dbReference type="CDD" id="cd00712">
    <property type="entry name" value="AsnB"/>
    <property type="match status" value="1"/>
</dbReference>
<evidence type="ECO:0000256" key="4">
    <source>
        <dbReference type="ARBA" id="ARBA00022741"/>
    </source>
</evidence>